<dbReference type="SUPFAM" id="SSF55811">
    <property type="entry name" value="Nudix"/>
    <property type="match status" value="1"/>
</dbReference>
<comment type="similarity">
    <text evidence="1">Belongs to the Nudix hydrolase family.</text>
</comment>
<evidence type="ECO:0000256" key="1">
    <source>
        <dbReference type="ARBA" id="ARBA00005582"/>
    </source>
</evidence>
<dbReference type="Pfam" id="PF00293">
    <property type="entry name" value="NUDIX"/>
    <property type="match status" value="1"/>
</dbReference>
<reference evidence="4 5" key="1">
    <citation type="journal article" date="2010" name="PLoS ONE">
        <title>The glycobiome of the rumen bacterium Butyrivibrio proteoclasticus B316(T) highlights adaptation to a polysaccharide-rich environment.</title>
        <authorList>
            <person name="Kelly W.J."/>
            <person name="Leahy S.C."/>
            <person name="Altermann E."/>
            <person name="Yeoman C.J."/>
            <person name="Dunne J.C."/>
            <person name="Kong Z."/>
            <person name="Pacheco D.M."/>
            <person name="Li D."/>
            <person name="Noel S.J."/>
            <person name="Moon C.D."/>
            <person name="Cookson A.L."/>
            <person name="Attwood G.T."/>
        </authorList>
    </citation>
    <scope>NUCLEOTIDE SEQUENCE [LARGE SCALE GENOMIC DNA]</scope>
    <source>
        <strain evidence="5">ATCC 51982 / DSM 14932 / B316</strain>
    </source>
</reference>
<evidence type="ECO:0000313" key="5">
    <source>
        <dbReference type="Proteomes" id="UP000001299"/>
    </source>
</evidence>
<dbReference type="Gene3D" id="3.90.79.10">
    <property type="entry name" value="Nucleoside Triphosphate Pyrophosphohydrolase"/>
    <property type="match status" value="1"/>
</dbReference>
<dbReference type="EMBL" id="CP001810">
    <property type="protein sequence ID" value="ADL34672.1"/>
    <property type="molecule type" value="Genomic_DNA"/>
</dbReference>
<dbReference type="eggNOG" id="COG1051">
    <property type="taxonomic scope" value="Bacteria"/>
</dbReference>
<dbReference type="AlphaFoldDB" id="E0RXU6"/>
<dbReference type="PROSITE" id="PS51462">
    <property type="entry name" value="NUDIX"/>
    <property type="match status" value="1"/>
</dbReference>
<organism evidence="4 5">
    <name type="scientific">Butyrivibrio proteoclasticus (strain ATCC 51982 / DSM 14932 / B316)</name>
    <name type="common">Clostridium proteoclasticum</name>
    <dbReference type="NCBI Taxonomy" id="515622"/>
    <lineage>
        <taxon>Bacteria</taxon>
        <taxon>Bacillati</taxon>
        <taxon>Bacillota</taxon>
        <taxon>Clostridia</taxon>
        <taxon>Lachnospirales</taxon>
        <taxon>Lachnospiraceae</taxon>
        <taxon>Butyrivibrio</taxon>
    </lineage>
</organism>
<proteinExistence type="inferred from homology"/>
<evidence type="ECO:0000259" key="3">
    <source>
        <dbReference type="PROSITE" id="PS51462"/>
    </source>
</evidence>
<evidence type="ECO:0000313" key="4">
    <source>
        <dbReference type="EMBL" id="ADL34672.1"/>
    </source>
</evidence>
<dbReference type="KEGG" id="bpb:bpr_I1938"/>
<dbReference type="InterPro" id="IPR015797">
    <property type="entry name" value="NUDIX_hydrolase-like_dom_sf"/>
</dbReference>
<dbReference type="STRING" id="515622.bpr_I1938"/>
<gene>
    <name evidence="4" type="ordered locus">bpr_I1938</name>
</gene>
<accession>E0RXU6</accession>
<evidence type="ECO:0000256" key="2">
    <source>
        <dbReference type="ARBA" id="ARBA00022801"/>
    </source>
</evidence>
<protein>
    <submittedName>
        <fullName evidence="4">NUDIX domain-containing protein</fullName>
    </submittedName>
</protein>
<dbReference type="PROSITE" id="PS00893">
    <property type="entry name" value="NUDIX_BOX"/>
    <property type="match status" value="1"/>
</dbReference>
<dbReference type="HOGENOM" id="CLU_037162_18_6_9"/>
<sequence length="160" mass="18795">MSMDMTVPCDNGLINIRVGAIILKDGKFLMVGNNIRPEYLYSVGGRIKFGETAEEAVIREVYEETGVRMEVDRLGFINENYFYGDAEYNLGKLIYEISFFFYMKVPEDFEPECNSFTEDEHEEFLKWIAPDDPVKFYPEFFRTELLHPVNVVKHFLTDER</sequence>
<dbReference type="InterPro" id="IPR000086">
    <property type="entry name" value="NUDIX_hydrolase_dom"/>
</dbReference>
<dbReference type="RefSeq" id="WP_013281326.1">
    <property type="nucleotide sequence ID" value="NC_014387.1"/>
</dbReference>
<name>E0RXU6_BUTPB</name>
<dbReference type="InterPro" id="IPR020084">
    <property type="entry name" value="NUDIX_hydrolase_CS"/>
</dbReference>
<feature type="domain" description="Nudix hydrolase" evidence="3">
    <location>
        <begin position="13"/>
        <end position="150"/>
    </location>
</feature>
<dbReference type="GO" id="GO:0016787">
    <property type="term" value="F:hydrolase activity"/>
    <property type="evidence" value="ECO:0007669"/>
    <property type="project" value="UniProtKB-KW"/>
</dbReference>
<dbReference type="PANTHER" id="PTHR43736:SF1">
    <property type="entry name" value="DIHYDRONEOPTERIN TRIPHOSPHATE DIPHOSPHATASE"/>
    <property type="match status" value="1"/>
</dbReference>
<keyword evidence="2" id="KW-0378">Hydrolase</keyword>
<keyword evidence="5" id="KW-1185">Reference proteome</keyword>
<dbReference type="Proteomes" id="UP000001299">
    <property type="component" value="Chromosome 1"/>
</dbReference>
<dbReference type="CDD" id="cd04688">
    <property type="entry name" value="NUDIX_Hydrolase"/>
    <property type="match status" value="1"/>
</dbReference>
<dbReference type="PANTHER" id="PTHR43736">
    <property type="entry name" value="ADP-RIBOSE PYROPHOSPHATASE"/>
    <property type="match status" value="1"/>
</dbReference>